<name>A0ABM4CU46_HYDVU</name>
<dbReference type="RefSeq" id="XP_065665447.1">
    <property type="nucleotide sequence ID" value="XM_065809375.1"/>
</dbReference>
<dbReference type="GeneID" id="136086879"/>
<dbReference type="Proteomes" id="UP001652625">
    <property type="component" value="Chromosome 11"/>
</dbReference>
<sequence>MEWKARSHHDDLDSDDIEGNNCVTEIFQKSNLDLPKNIRTLLRTDRNIITASVAGGENFYIGLKRWLSLLLNKFSISSDITQLTIHINIDGIPLFNSSNISLWPILGSIVELEGNNVFPITLFCSSHKPYSLNDYLNDFIQEMKSLEQCGFPCKNSKQYKVVLGAVICDAHARSFIKCIKTHNSYSCCERCTQKGECYNKIILPELVASLRTDDSFLHRDDSIHHTSHLLSHS</sequence>
<proteinExistence type="predicted"/>
<accession>A0ABM4CU46</accession>
<reference evidence="2" key="1">
    <citation type="submission" date="2025-08" db="UniProtKB">
        <authorList>
            <consortium name="RefSeq"/>
        </authorList>
    </citation>
    <scope>IDENTIFICATION</scope>
</reference>
<evidence type="ECO:0000313" key="1">
    <source>
        <dbReference type="Proteomes" id="UP001652625"/>
    </source>
</evidence>
<evidence type="ECO:0000313" key="2">
    <source>
        <dbReference type="RefSeq" id="XP_065665447.1"/>
    </source>
</evidence>
<keyword evidence="1" id="KW-1185">Reference proteome</keyword>
<protein>
    <submittedName>
        <fullName evidence="2">Uncharacterized protein LOC136086879</fullName>
    </submittedName>
</protein>
<gene>
    <name evidence="2" type="primary">LOC136086879</name>
</gene>
<dbReference type="PANTHER" id="PTHR33053:SF9">
    <property type="entry name" value="AGAP000105-PA"/>
    <property type="match status" value="1"/>
</dbReference>
<dbReference type="PANTHER" id="PTHR33053">
    <property type="entry name" value="PROTEIN, PUTATIVE-RELATED"/>
    <property type="match status" value="1"/>
</dbReference>
<organism evidence="1 2">
    <name type="scientific">Hydra vulgaris</name>
    <name type="common">Hydra</name>
    <name type="synonym">Hydra attenuata</name>
    <dbReference type="NCBI Taxonomy" id="6087"/>
    <lineage>
        <taxon>Eukaryota</taxon>
        <taxon>Metazoa</taxon>
        <taxon>Cnidaria</taxon>
        <taxon>Hydrozoa</taxon>
        <taxon>Hydroidolina</taxon>
        <taxon>Anthoathecata</taxon>
        <taxon>Aplanulata</taxon>
        <taxon>Hydridae</taxon>
        <taxon>Hydra</taxon>
    </lineage>
</organism>